<evidence type="ECO:0000256" key="1">
    <source>
        <dbReference type="ARBA" id="ARBA00006484"/>
    </source>
</evidence>
<accession>F3YW33</accession>
<dbReference type="KEGG" id="daf:Desaf_0711"/>
<dbReference type="eggNOG" id="COG0300">
    <property type="taxonomic scope" value="Bacteria"/>
</dbReference>
<evidence type="ECO:0000259" key="3">
    <source>
        <dbReference type="SMART" id="SM00822"/>
    </source>
</evidence>
<dbReference type="SUPFAM" id="SSF51735">
    <property type="entry name" value="NAD(P)-binding Rossmann-fold domains"/>
    <property type="match status" value="1"/>
</dbReference>
<comment type="similarity">
    <text evidence="1">Belongs to the short-chain dehydrogenases/reductases (SDR) family.</text>
</comment>
<dbReference type="HOGENOM" id="CLU_010194_2_11_7"/>
<dbReference type="PRINTS" id="PR00081">
    <property type="entry name" value="GDHRDH"/>
</dbReference>
<dbReference type="GO" id="GO:0050664">
    <property type="term" value="F:oxidoreductase activity, acting on NAD(P)H, oxygen as acceptor"/>
    <property type="evidence" value="ECO:0007669"/>
    <property type="project" value="TreeGrafter"/>
</dbReference>
<dbReference type="AlphaFoldDB" id="F3YW33"/>
<dbReference type="SMART" id="SM00822">
    <property type="entry name" value="PKS_KR"/>
    <property type="match status" value="1"/>
</dbReference>
<organism evidence="4 5">
    <name type="scientific">Desulfocurvibacter africanus subsp. africanus str. Walvis Bay</name>
    <dbReference type="NCBI Taxonomy" id="690850"/>
    <lineage>
        <taxon>Bacteria</taxon>
        <taxon>Pseudomonadati</taxon>
        <taxon>Thermodesulfobacteriota</taxon>
        <taxon>Desulfovibrionia</taxon>
        <taxon>Desulfovibrionales</taxon>
        <taxon>Desulfovibrionaceae</taxon>
        <taxon>Desulfocurvibacter</taxon>
    </lineage>
</organism>
<dbReference type="EMBL" id="CP003221">
    <property type="protein sequence ID" value="EGJ49063.1"/>
    <property type="molecule type" value="Genomic_DNA"/>
</dbReference>
<feature type="domain" description="Ketoreductase" evidence="3">
    <location>
        <begin position="7"/>
        <end position="189"/>
    </location>
</feature>
<proteinExistence type="inferred from homology"/>
<evidence type="ECO:0000256" key="2">
    <source>
        <dbReference type="ARBA" id="ARBA00023002"/>
    </source>
</evidence>
<dbReference type="STRING" id="690850.Desaf_0711"/>
<evidence type="ECO:0000313" key="4">
    <source>
        <dbReference type="EMBL" id="EGJ49063.1"/>
    </source>
</evidence>
<dbReference type="PANTHER" id="PTHR43008">
    <property type="entry name" value="BENZIL REDUCTASE"/>
    <property type="match status" value="1"/>
</dbReference>
<protein>
    <submittedName>
        <fullName evidence="4">Short-chain dehydrogenase/reductase SDR</fullName>
    </submittedName>
</protein>
<evidence type="ECO:0000313" key="5">
    <source>
        <dbReference type="Proteomes" id="UP000007844"/>
    </source>
</evidence>
<dbReference type="InterPro" id="IPR002347">
    <property type="entry name" value="SDR_fam"/>
</dbReference>
<reference evidence="4 5" key="1">
    <citation type="journal article" date="2011" name="J. Bacteriol.">
        <title>Genome sequence of the mercury-methylating and pleomorphic Desulfovibrio africanus Strain Walvis Bay.</title>
        <authorList>
            <person name="Brown S.D."/>
            <person name="Wall J.D."/>
            <person name="Kucken A.M."/>
            <person name="Gilmour C.C."/>
            <person name="Podar M."/>
            <person name="Brandt C.C."/>
            <person name="Teshima H."/>
            <person name="Detter J.C."/>
            <person name="Han C.S."/>
            <person name="Land M.L."/>
            <person name="Lucas S."/>
            <person name="Han J."/>
            <person name="Pennacchio L."/>
            <person name="Nolan M."/>
            <person name="Pitluck S."/>
            <person name="Woyke T."/>
            <person name="Goodwin L."/>
            <person name="Palumbo A.V."/>
            <person name="Elias D.A."/>
        </authorList>
    </citation>
    <scope>NUCLEOTIDE SEQUENCE [LARGE SCALE GENOMIC DNA]</scope>
    <source>
        <strain evidence="4 5">Walvis Bay</strain>
    </source>
</reference>
<dbReference type="PANTHER" id="PTHR43008:SF8">
    <property type="entry name" value="BENZIL REDUCTASE ((S)-BENZOIN FORMING) IRC24"/>
    <property type="match status" value="1"/>
</dbReference>
<dbReference type="Pfam" id="PF00106">
    <property type="entry name" value="adh_short"/>
    <property type="match status" value="1"/>
</dbReference>
<dbReference type="Proteomes" id="UP000007844">
    <property type="component" value="Chromosome"/>
</dbReference>
<keyword evidence="5" id="KW-1185">Reference proteome</keyword>
<dbReference type="InterPro" id="IPR057326">
    <property type="entry name" value="KR_dom"/>
</dbReference>
<gene>
    <name evidence="4" type="ORF">Desaf_0711</name>
</gene>
<name>F3YW33_DESAF</name>
<dbReference type="Gene3D" id="3.40.50.720">
    <property type="entry name" value="NAD(P)-binding Rossmann-like Domain"/>
    <property type="match status" value="1"/>
</dbReference>
<keyword evidence="2" id="KW-0560">Oxidoreductase</keyword>
<dbReference type="RefSeq" id="WP_014258899.1">
    <property type="nucleotide sequence ID" value="NC_016629.1"/>
</dbReference>
<dbReference type="InterPro" id="IPR036291">
    <property type="entry name" value="NAD(P)-bd_dom_sf"/>
</dbReference>
<sequence>MGSLENKTVIVTGASRGIGRALALDLAGRGATLVLNARSAGHLGEIAKDCTAKGRRCTAVVGDASDADVAAKLVEEARESGGPHGFVHAAGVLFPGPHLWELSEERFDEVFAASVKAGWQLARQAVPDMRGKEGAFAVFFGSGAAELVQPGIAAYCAAKAAEEHMARQLAAEAPDVAVIVYRPGVVETSMQRQAREAEGGAAEEVRQVFWEIKERGELITPEESAAFLARILDADPSRYHGKTIRAG</sequence>